<dbReference type="OrthoDB" id="4226800at2759"/>
<dbReference type="AlphaFoldDB" id="A0A1L9V614"/>
<dbReference type="GeneID" id="34464102"/>
<keyword evidence="3" id="KW-1185">Reference proteome</keyword>
<evidence type="ECO:0000256" key="1">
    <source>
        <dbReference type="SAM" id="MobiDB-lite"/>
    </source>
</evidence>
<sequence>MEVNTEGPAAGPTGPGQQASPGHNRSIQDYTNWALDTGGSPRASIQPIRCPPTIICSPTNGPTRDPAGPGNPPITFREGDRHAQPGEQPIEDRAWARDRPQGPWDSIWHGR</sequence>
<organism evidence="2 3">
    <name type="scientific">Aspergillus glaucus CBS 516.65</name>
    <dbReference type="NCBI Taxonomy" id="1160497"/>
    <lineage>
        <taxon>Eukaryota</taxon>
        <taxon>Fungi</taxon>
        <taxon>Dikarya</taxon>
        <taxon>Ascomycota</taxon>
        <taxon>Pezizomycotina</taxon>
        <taxon>Eurotiomycetes</taxon>
        <taxon>Eurotiomycetidae</taxon>
        <taxon>Eurotiales</taxon>
        <taxon>Aspergillaceae</taxon>
        <taxon>Aspergillus</taxon>
        <taxon>Aspergillus subgen. Aspergillus</taxon>
    </lineage>
</organism>
<evidence type="ECO:0000313" key="2">
    <source>
        <dbReference type="EMBL" id="OJJ79363.1"/>
    </source>
</evidence>
<dbReference type="VEuPathDB" id="FungiDB:ASPGLDRAFT_52805"/>
<dbReference type="Proteomes" id="UP000184300">
    <property type="component" value="Unassembled WGS sequence"/>
</dbReference>
<evidence type="ECO:0000313" key="3">
    <source>
        <dbReference type="Proteomes" id="UP000184300"/>
    </source>
</evidence>
<accession>A0A1L9V614</accession>
<gene>
    <name evidence="2" type="ORF">ASPGLDRAFT_52805</name>
</gene>
<dbReference type="EMBL" id="KV878919">
    <property type="protein sequence ID" value="OJJ79363.1"/>
    <property type="molecule type" value="Genomic_DNA"/>
</dbReference>
<proteinExistence type="predicted"/>
<feature type="region of interest" description="Disordered" evidence="1">
    <location>
        <begin position="1"/>
        <end position="111"/>
    </location>
</feature>
<feature type="compositionally biased region" description="Basic and acidic residues" evidence="1">
    <location>
        <begin position="77"/>
        <end position="100"/>
    </location>
</feature>
<name>A0A1L9V614_ASPGL</name>
<reference evidence="3" key="1">
    <citation type="journal article" date="2017" name="Genome Biol.">
        <title>Comparative genomics reveals high biological diversity and specific adaptations in the industrially and medically important fungal genus Aspergillus.</title>
        <authorList>
            <person name="de Vries R.P."/>
            <person name="Riley R."/>
            <person name="Wiebenga A."/>
            <person name="Aguilar-Osorio G."/>
            <person name="Amillis S."/>
            <person name="Uchima C.A."/>
            <person name="Anderluh G."/>
            <person name="Asadollahi M."/>
            <person name="Askin M."/>
            <person name="Barry K."/>
            <person name="Battaglia E."/>
            <person name="Bayram O."/>
            <person name="Benocci T."/>
            <person name="Braus-Stromeyer S.A."/>
            <person name="Caldana C."/>
            <person name="Canovas D."/>
            <person name="Cerqueira G.C."/>
            <person name="Chen F."/>
            <person name="Chen W."/>
            <person name="Choi C."/>
            <person name="Clum A."/>
            <person name="Dos Santos R.A."/>
            <person name="Damasio A.R."/>
            <person name="Diallinas G."/>
            <person name="Emri T."/>
            <person name="Fekete E."/>
            <person name="Flipphi M."/>
            <person name="Freyberg S."/>
            <person name="Gallo A."/>
            <person name="Gournas C."/>
            <person name="Habgood R."/>
            <person name="Hainaut M."/>
            <person name="Harispe M.L."/>
            <person name="Henrissat B."/>
            <person name="Hilden K.S."/>
            <person name="Hope R."/>
            <person name="Hossain A."/>
            <person name="Karabika E."/>
            <person name="Karaffa L."/>
            <person name="Karanyi Z."/>
            <person name="Krasevec N."/>
            <person name="Kuo A."/>
            <person name="Kusch H."/>
            <person name="LaButti K."/>
            <person name="Lagendijk E.L."/>
            <person name="Lapidus A."/>
            <person name="Levasseur A."/>
            <person name="Lindquist E."/>
            <person name="Lipzen A."/>
            <person name="Logrieco A.F."/>
            <person name="MacCabe A."/>
            <person name="Maekelae M.R."/>
            <person name="Malavazi I."/>
            <person name="Melin P."/>
            <person name="Meyer V."/>
            <person name="Mielnichuk N."/>
            <person name="Miskei M."/>
            <person name="Molnar A.P."/>
            <person name="Mule G."/>
            <person name="Ngan C.Y."/>
            <person name="Orejas M."/>
            <person name="Orosz E."/>
            <person name="Ouedraogo J.P."/>
            <person name="Overkamp K.M."/>
            <person name="Park H.-S."/>
            <person name="Perrone G."/>
            <person name="Piumi F."/>
            <person name="Punt P.J."/>
            <person name="Ram A.F."/>
            <person name="Ramon A."/>
            <person name="Rauscher S."/>
            <person name="Record E."/>
            <person name="Riano-Pachon D.M."/>
            <person name="Robert V."/>
            <person name="Roehrig J."/>
            <person name="Ruller R."/>
            <person name="Salamov A."/>
            <person name="Salih N.S."/>
            <person name="Samson R.A."/>
            <person name="Sandor E."/>
            <person name="Sanguinetti M."/>
            <person name="Schuetze T."/>
            <person name="Sepcic K."/>
            <person name="Shelest E."/>
            <person name="Sherlock G."/>
            <person name="Sophianopoulou V."/>
            <person name="Squina F.M."/>
            <person name="Sun H."/>
            <person name="Susca A."/>
            <person name="Todd R.B."/>
            <person name="Tsang A."/>
            <person name="Unkles S.E."/>
            <person name="van de Wiele N."/>
            <person name="van Rossen-Uffink D."/>
            <person name="Oliveira J.V."/>
            <person name="Vesth T.C."/>
            <person name="Visser J."/>
            <person name="Yu J.-H."/>
            <person name="Zhou M."/>
            <person name="Andersen M.R."/>
            <person name="Archer D.B."/>
            <person name="Baker S.E."/>
            <person name="Benoit I."/>
            <person name="Brakhage A.A."/>
            <person name="Braus G.H."/>
            <person name="Fischer R."/>
            <person name="Frisvad J.C."/>
            <person name="Goldman G.H."/>
            <person name="Houbraken J."/>
            <person name="Oakley B."/>
            <person name="Pocsi I."/>
            <person name="Scazzocchio C."/>
            <person name="Seiboth B."/>
            <person name="vanKuyk P.A."/>
            <person name="Wortman J."/>
            <person name="Dyer P.S."/>
            <person name="Grigoriev I.V."/>
        </authorList>
    </citation>
    <scope>NUCLEOTIDE SEQUENCE [LARGE SCALE GENOMIC DNA]</scope>
    <source>
        <strain evidence="3">CBS 516.65</strain>
    </source>
</reference>
<protein>
    <submittedName>
        <fullName evidence="2">Uncharacterized protein</fullName>
    </submittedName>
</protein>
<feature type="compositionally biased region" description="Low complexity" evidence="1">
    <location>
        <begin position="7"/>
        <end position="22"/>
    </location>
</feature>
<dbReference type="RefSeq" id="XP_022396061.1">
    <property type="nucleotide sequence ID" value="XM_022547841.1"/>
</dbReference>